<dbReference type="PANTHER" id="PTHR30055">
    <property type="entry name" value="HTH-TYPE TRANSCRIPTIONAL REGULATOR RUTR"/>
    <property type="match status" value="1"/>
</dbReference>
<dbReference type="InterPro" id="IPR009057">
    <property type="entry name" value="Homeodomain-like_sf"/>
</dbReference>
<evidence type="ECO:0000256" key="2">
    <source>
        <dbReference type="ARBA" id="ARBA00023125"/>
    </source>
</evidence>
<keyword evidence="2 4" id="KW-0238">DNA-binding</keyword>
<organism evidence="6 7">
    <name type="scientific">Mycolicibacterium sphagni</name>
    <dbReference type="NCBI Taxonomy" id="1786"/>
    <lineage>
        <taxon>Bacteria</taxon>
        <taxon>Bacillati</taxon>
        <taxon>Actinomycetota</taxon>
        <taxon>Actinomycetes</taxon>
        <taxon>Mycobacteriales</taxon>
        <taxon>Mycobacteriaceae</taxon>
        <taxon>Mycolicibacterium</taxon>
    </lineage>
</organism>
<dbReference type="GO" id="GO:0000976">
    <property type="term" value="F:transcription cis-regulatory region binding"/>
    <property type="evidence" value="ECO:0007669"/>
    <property type="project" value="TreeGrafter"/>
</dbReference>
<accession>A0A255DPD6</accession>
<feature type="DNA-binding region" description="H-T-H motif" evidence="4">
    <location>
        <begin position="100"/>
        <end position="119"/>
    </location>
</feature>
<evidence type="ECO:0000313" key="6">
    <source>
        <dbReference type="EMBL" id="OYN81317.1"/>
    </source>
</evidence>
<protein>
    <recommendedName>
        <fullName evidence="5">HTH tetR-type domain-containing protein</fullName>
    </recommendedName>
</protein>
<gene>
    <name evidence="6" type="ORF">CG716_06520</name>
</gene>
<dbReference type="OrthoDB" id="9790413at2"/>
<name>A0A255DPD6_9MYCO</name>
<dbReference type="InterPro" id="IPR001647">
    <property type="entry name" value="HTH_TetR"/>
</dbReference>
<dbReference type="GO" id="GO:0003700">
    <property type="term" value="F:DNA-binding transcription factor activity"/>
    <property type="evidence" value="ECO:0007669"/>
    <property type="project" value="TreeGrafter"/>
</dbReference>
<evidence type="ECO:0000256" key="1">
    <source>
        <dbReference type="ARBA" id="ARBA00023015"/>
    </source>
</evidence>
<dbReference type="Proteomes" id="UP000216063">
    <property type="component" value="Unassembled WGS sequence"/>
</dbReference>
<sequence>MRQRPVQCRLVGVRRRLGQQPRRVIHDPCAHRSLLAPASNLERSRSRLWRAPQMGQDGVVTVEGRTYGGLSSQQRSQERRARLLDAARALIADIGLGPLTVDLVCQRAKLSKRYFYTEFATKDDLLDACADDLYTRLQADMEKVLTTTPLADRVNEVLRTVVHALASSTADARLYMESPGFPRLRQRQQRAVGVFTERMAADAMPFTGPPRPSVDRVLGTRALVAGTTELIIAWLHGDVDTDEDGLVATVTAIALGAAEAI</sequence>
<keyword evidence="7" id="KW-1185">Reference proteome</keyword>
<evidence type="ECO:0000259" key="5">
    <source>
        <dbReference type="PROSITE" id="PS50977"/>
    </source>
</evidence>
<keyword evidence="3" id="KW-0804">Transcription</keyword>
<comment type="caution">
    <text evidence="6">The sequence shown here is derived from an EMBL/GenBank/DDBJ whole genome shotgun (WGS) entry which is preliminary data.</text>
</comment>
<reference evidence="6 7" key="1">
    <citation type="submission" date="2017-07" db="EMBL/GenBank/DDBJ databases">
        <title>The new phylogeny of genus Mycobacterium.</title>
        <authorList>
            <person name="Tortoli E."/>
            <person name="Trovato A."/>
            <person name="Cirillo D.M."/>
        </authorList>
    </citation>
    <scope>NUCLEOTIDE SEQUENCE [LARGE SCALE GENOMIC DNA]</scope>
    <source>
        <strain evidence="6 7">ATCC 33027</strain>
    </source>
</reference>
<dbReference type="Pfam" id="PF00440">
    <property type="entry name" value="TetR_N"/>
    <property type="match status" value="1"/>
</dbReference>
<proteinExistence type="predicted"/>
<feature type="domain" description="HTH tetR-type" evidence="5">
    <location>
        <begin position="77"/>
        <end position="137"/>
    </location>
</feature>
<dbReference type="Gene3D" id="1.10.357.10">
    <property type="entry name" value="Tetracycline Repressor, domain 2"/>
    <property type="match status" value="1"/>
</dbReference>
<dbReference type="InterPro" id="IPR050109">
    <property type="entry name" value="HTH-type_TetR-like_transc_reg"/>
</dbReference>
<evidence type="ECO:0000256" key="3">
    <source>
        <dbReference type="ARBA" id="ARBA00023163"/>
    </source>
</evidence>
<evidence type="ECO:0000256" key="4">
    <source>
        <dbReference type="PROSITE-ProRule" id="PRU00335"/>
    </source>
</evidence>
<evidence type="ECO:0000313" key="7">
    <source>
        <dbReference type="Proteomes" id="UP000216063"/>
    </source>
</evidence>
<dbReference type="EMBL" id="NOZR01000004">
    <property type="protein sequence ID" value="OYN81317.1"/>
    <property type="molecule type" value="Genomic_DNA"/>
</dbReference>
<keyword evidence="1" id="KW-0805">Transcription regulation</keyword>
<dbReference type="PROSITE" id="PS50977">
    <property type="entry name" value="HTH_TETR_2"/>
    <property type="match status" value="1"/>
</dbReference>
<dbReference type="PANTHER" id="PTHR30055:SF234">
    <property type="entry name" value="HTH-TYPE TRANSCRIPTIONAL REGULATOR BETI"/>
    <property type="match status" value="1"/>
</dbReference>
<dbReference type="SUPFAM" id="SSF46689">
    <property type="entry name" value="Homeodomain-like"/>
    <property type="match status" value="1"/>
</dbReference>
<dbReference type="AlphaFoldDB" id="A0A255DPD6"/>